<accession>A0A420DAR1</accession>
<organism evidence="1 2">
    <name type="scientific">Epilithonimonas arachidiradicis</name>
    <dbReference type="NCBI Taxonomy" id="1617282"/>
    <lineage>
        <taxon>Bacteria</taxon>
        <taxon>Pseudomonadati</taxon>
        <taxon>Bacteroidota</taxon>
        <taxon>Flavobacteriia</taxon>
        <taxon>Flavobacteriales</taxon>
        <taxon>Weeksellaceae</taxon>
        <taxon>Chryseobacterium group</taxon>
        <taxon>Epilithonimonas</taxon>
    </lineage>
</organism>
<sequence length="57" mass="6716">MDVLIKNSINNQIFKTIIYENKITHFGTIHYFQKCLFGQIKLNQQFALQQPTNTTIN</sequence>
<dbReference type="EMBL" id="RAQH01000003">
    <property type="protein sequence ID" value="RKE88226.1"/>
    <property type="molecule type" value="Genomic_DNA"/>
</dbReference>
<name>A0A420DAR1_9FLAO</name>
<dbReference type="Proteomes" id="UP000285906">
    <property type="component" value="Unassembled WGS sequence"/>
</dbReference>
<evidence type="ECO:0000313" key="2">
    <source>
        <dbReference type="Proteomes" id="UP000285906"/>
    </source>
</evidence>
<evidence type="ECO:0000313" key="1">
    <source>
        <dbReference type="EMBL" id="RKE88226.1"/>
    </source>
</evidence>
<proteinExistence type="predicted"/>
<gene>
    <name evidence="1" type="ORF">BXY58_1369</name>
</gene>
<dbReference type="AlphaFoldDB" id="A0A420DAR1"/>
<reference evidence="1 2" key="1">
    <citation type="submission" date="2018-09" db="EMBL/GenBank/DDBJ databases">
        <title>Genomic Encyclopedia of Archaeal and Bacterial Type Strains, Phase II (KMG-II): from individual species to whole genera.</title>
        <authorList>
            <person name="Goeker M."/>
        </authorList>
    </citation>
    <scope>NUCLEOTIDE SEQUENCE [LARGE SCALE GENOMIC DNA]</scope>
    <source>
        <strain evidence="1 2">DSM 27620</strain>
    </source>
</reference>
<protein>
    <submittedName>
        <fullName evidence="1">Uncharacterized protein</fullName>
    </submittedName>
</protein>
<comment type="caution">
    <text evidence="1">The sequence shown here is derived from an EMBL/GenBank/DDBJ whole genome shotgun (WGS) entry which is preliminary data.</text>
</comment>